<gene>
    <name evidence="1" type="primary">cas8c</name>
    <name evidence="1" type="ORF">CGS49_11100</name>
</gene>
<reference evidence="1 2" key="1">
    <citation type="journal article" date="2017" name="Front. Microbiol.">
        <title>New Insights into the Diversity of the Genus Faecalibacterium.</title>
        <authorList>
            <person name="Benevides L."/>
            <person name="Burman S."/>
            <person name="Martin R."/>
            <person name="Robert V."/>
            <person name="Thomas M."/>
            <person name="Miquel S."/>
            <person name="Chain F."/>
            <person name="Sokol H."/>
            <person name="Bermudez-Humaran L.G."/>
            <person name="Morrison M."/>
            <person name="Langella P."/>
            <person name="Azevedo V.A."/>
            <person name="Chatel J.M."/>
            <person name="Soares S."/>
        </authorList>
    </citation>
    <scope>NUCLEOTIDE SEQUENCE [LARGE SCALE GENOMIC DNA]</scope>
    <source>
        <strain evidence="2">CNCM I-4541</strain>
    </source>
</reference>
<accession>A0ACC9CXQ9</accession>
<sequence length="587" mass="64355">MILQALTAYYEQLLRQGKIAAPGWDGRFKVSYELRLNDAGQLVDVVDLRVSETKGKKTVIVPRELRVPAHVKRTVGIAANFLCDNSSYLLGADEKGKPDRAKQCFEACAQLHHKLLDGVDDPAAKAILAYFDSWDPAQAAEHPLLNAEWKDLTGNSNLIFGYEAPDHHHILANDAPAIQAAWQAHYGAADADAATMQCLITGKQAPAALVHPAIKGVMGAQSAGAALVSFNAPAFCSYGHEQGENAPVSEYAAFAYTTALNLLIADRNHCKRVGDTTIVCWAESAEPAYQDAFSLFLFGAEEASGIEEADVQAALKRLAAGQTVPFLEKELAPDQHFYVLGLAPNAARLSVRFFLRDTFGTFARNLQKHADALEITRPAYDNRKTLSVWALAMETVNRKERSPSPAPQLAGDLLRAVLTGGRYPATLLNGVTMRIRAEQDVTRGRAAILKAYYLRNSPTDLNKEVFTVSLNETTNVPYILGRLFSVLEAVQSDANPGINTTIKDRYFNSACATPALVFPTLLKLAQKHLQKLPDGKAVFYNKQITELAALVPESGFPARLSLPDQGKFEIGYYHQTQKRFEKKNKEE</sequence>
<keyword evidence="2" id="KW-1185">Reference proteome</keyword>
<evidence type="ECO:0000313" key="2">
    <source>
        <dbReference type="Proteomes" id="UP000220959"/>
    </source>
</evidence>
<organism evidence="1 2">
    <name type="scientific">Faecalibacterium langellae</name>
    <dbReference type="NCBI Taxonomy" id="3435293"/>
    <lineage>
        <taxon>Bacteria</taxon>
        <taxon>Bacillati</taxon>
        <taxon>Bacillota</taxon>
        <taxon>Clostridia</taxon>
        <taxon>Eubacteriales</taxon>
        <taxon>Oscillospiraceae</taxon>
        <taxon>Faecalibacterium</taxon>
    </lineage>
</organism>
<name>A0ACC9CXQ9_9FIRM</name>
<dbReference type="EMBL" id="NMTR01000021">
    <property type="protein sequence ID" value="PDX60523.1"/>
    <property type="molecule type" value="Genomic_DNA"/>
</dbReference>
<evidence type="ECO:0000313" key="1">
    <source>
        <dbReference type="EMBL" id="PDX60523.1"/>
    </source>
</evidence>
<proteinExistence type="predicted"/>
<dbReference type="Proteomes" id="UP000220959">
    <property type="component" value="Unassembled WGS sequence"/>
</dbReference>
<protein>
    <submittedName>
        <fullName evidence="1">Type I-C CRISPR-associated protein Cas8c/Csd1</fullName>
    </submittedName>
</protein>
<comment type="caution">
    <text evidence="1">The sequence shown here is derived from an EMBL/GenBank/DDBJ whole genome shotgun (WGS) entry which is preliminary data.</text>
</comment>